<feature type="compositionally biased region" description="Basic and acidic residues" evidence="1">
    <location>
        <begin position="89"/>
        <end position="100"/>
    </location>
</feature>
<dbReference type="Proteomes" id="UP000660339">
    <property type="component" value="Unassembled WGS sequence"/>
</dbReference>
<gene>
    <name evidence="2" type="ORF">Cme02nite_55380</name>
</gene>
<proteinExistence type="predicted"/>
<comment type="caution">
    <text evidence="2">The sequence shown here is derived from an EMBL/GenBank/DDBJ whole genome shotgun (WGS) entry which is preliminary data.</text>
</comment>
<sequence>MPSHWGLAAWAADGPTNCTTADARTIAVTVKTRRAPDLNMPILLLTRSLEVESPVNSVAIAGGRTDPHRPTPDCGDRWPDHHRRTGPGHRTEPDLERTDE</sequence>
<dbReference type="EMBL" id="BONJ01000030">
    <property type="protein sequence ID" value="GIG17206.1"/>
    <property type="molecule type" value="Genomic_DNA"/>
</dbReference>
<keyword evidence="3" id="KW-1185">Reference proteome</keyword>
<evidence type="ECO:0000313" key="3">
    <source>
        <dbReference type="Proteomes" id="UP000660339"/>
    </source>
</evidence>
<feature type="region of interest" description="Disordered" evidence="1">
    <location>
        <begin position="60"/>
        <end position="100"/>
    </location>
</feature>
<name>A0A8J3PGW4_9ACTN</name>
<evidence type="ECO:0000313" key="2">
    <source>
        <dbReference type="EMBL" id="GIG17206.1"/>
    </source>
</evidence>
<dbReference type="AlphaFoldDB" id="A0A8J3PGW4"/>
<accession>A0A8J3PGW4</accession>
<evidence type="ECO:0000256" key="1">
    <source>
        <dbReference type="SAM" id="MobiDB-lite"/>
    </source>
</evidence>
<protein>
    <submittedName>
        <fullName evidence="2">Uncharacterized protein</fullName>
    </submittedName>
</protein>
<feature type="compositionally biased region" description="Basic and acidic residues" evidence="1">
    <location>
        <begin position="65"/>
        <end position="79"/>
    </location>
</feature>
<reference evidence="2" key="1">
    <citation type="submission" date="2021-01" db="EMBL/GenBank/DDBJ databases">
        <title>Whole genome shotgun sequence of Catellatospora methionotrophica NBRC 14553.</title>
        <authorList>
            <person name="Komaki H."/>
            <person name="Tamura T."/>
        </authorList>
    </citation>
    <scope>NUCLEOTIDE SEQUENCE</scope>
    <source>
        <strain evidence="2">NBRC 14553</strain>
    </source>
</reference>
<organism evidence="2 3">
    <name type="scientific">Catellatospora methionotrophica</name>
    <dbReference type="NCBI Taxonomy" id="121620"/>
    <lineage>
        <taxon>Bacteria</taxon>
        <taxon>Bacillati</taxon>
        <taxon>Actinomycetota</taxon>
        <taxon>Actinomycetes</taxon>
        <taxon>Micromonosporales</taxon>
        <taxon>Micromonosporaceae</taxon>
        <taxon>Catellatospora</taxon>
    </lineage>
</organism>